<accession>A0A9Q0JS65</accession>
<name>A0A9Q0JS65_9MAGN</name>
<dbReference type="SUPFAM" id="SSF52200">
    <property type="entry name" value="Toll/Interleukin receptor TIR domain"/>
    <property type="match status" value="1"/>
</dbReference>
<protein>
    <recommendedName>
        <fullName evidence="1">TIR domain-containing protein</fullName>
    </recommendedName>
</protein>
<dbReference type="Pfam" id="PF01582">
    <property type="entry name" value="TIR"/>
    <property type="match status" value="1"/>
</dbReference>
<dbReference type="Proteomes" id="UP001141806">
    <property type="component" value="Unassembled WGS sequence"/>
</dbReference>
<dbReference type="InterPro" id="IPR000157">
    <property type="entry name" value="TIR_dom"/>
</dbReference>
<gene>
    <name evidence="2" type="ORF">NE237_016313</name>
</gene>
<organism evidence="2 3">
    <name type="scientific">Protea cynaroides</name>
    <dbReference type="NCBI Taxonomy" id="273540"/>
    <lineage>
        <taxon>Eukaryota</taxon>
        <taxon>Viridiplantae</taxon>
        <taxon>Streptophyta</taxon>
        <taxon>Embryophyta</taxon>
        <taxon>Tracheophyta</taxon>
        <taxon>Spermatophyta</taxon>
        <taxon>Magnoliopsida</taxon>
        <taxon>Proteales</taxon>
        <taxon>Proteaceae</taxon>
        <taxon>Protea</taxon>
    </lineage>
</organism>
<feature type="domain" description="TIR" evidence="1">
    <location>
        <begin position="22"/>
        <end position="86"/>
    </location>
</feature>
<proteinExistence type="predicted"/>
<evidence type="ECO:0000313" key="3">
    <source>
        <dbReference type="Proteomes" id="UP001141806"/>
    </source>
</evidence>
<sequence length="99" mass="11137">MWIPSSLRNSNCNFMAAQVGSFEAFINYNWKDTGNNFTHTLYEYLRVKGIDVFRDGCESLRRGEEMLPLFLNIIESSKILIPVILQAMLKANGASGNSG</sequence>
<evidence type="ECO:0000259" key="1">
    <source>
        <dbReference type="Pfam" id="PF01582"/>
    </source>
</evidence>
<reference evidence="2" key="1">
    <citation type="journal article" date="2023" name="Plant J.">
        <title>The genome of the king protea, Protea cynaroides.</title>
        <authorList>
            <person name="Chang J."/>
            <person name="Duong T.A."/>
            <person name="Schoeman C."/>
            <person name="Ma X."/>
            <person name="Roodt D."/>
            <person name="Barker N."/>
            <person name="Li Z."/>
            <person name="Van de Peer Y."/>
            <person name="Mizrachi E."/>
        </authorList>
    </citation>
    <scope>NUCLEOTIDE SEQUENCE</scope>
    <source>
        <tissue evidence="2">Young leaves</tissue>
    </source>
</reference>
<dbReference type="Gene3D" id="3.40.50.10140">
    <property type="entry name" value="Toll/interleukin-1 receptor homology (TIR) domain"/>
    <property type="match status" value="1"/>
</dbReference>
<dbReference type="GO" id="GO:0007165">
    <property type="term" value="P:signal transduction"/>
    <property type="evidence" value="ECO:0007669"/>
    <property type="project" value="InterPro"/>
</dbReference>
<dbReference type="EMBL" id="JAMYWD010001176">
    <property type="protein sequence ID" value="KAJ4943989.1"/>
    <property type="molecule type" value="Genomic_DNA"/>
</dbReference>
<dbReference type="AlphaFoldDB" id="A0A9Q0JS65"/>
<evidence type="ECO:0000313" key="2">
    <source>
        <dbReference type="EMBL" id="KAJ4943989.1"/>
    </source>
</evidence>
<dbReference type="InterPro" id="IPR035897">
    <property type="entry name" value="Toll_tir_struct_dom_sf"/>
</dbReference>
<keyword evidence="3" id="KW-1185">Reference proteome</keyword>
<comment type="caution">
    <text evidence="2">The sequence shown here is derived from an EMBL/GenBank/DDBJ whole genome shotgun (WGS) entry which is preliminary data.</text>
</comment>